<dbReference type="PATRIC" id="fig|1454001.3.peg.1740"/>
<dbReference type="InterPro" id="IPR030374">
    <property type="entry name" value="PABS"/>
</dbReference>
<feature type="binding site" evidence="5">
    <location>
        <position position="309"/>
    </location>
    <ligand>
        <name>S-methyl-5'-thioadenosine</name>
        <dbReference type="ChEBI" id="CHEBI:17509"/>
    </ligand>
</feature>
<dbReference type="GO" id="GO:0008295">
    <property type="term" value="P:spermidine biosynthetic process"/>
    <property type="evidence" value="ECO:0007669"/>
    <property type="project" value="UniProtKB-UniRule"/>
</dbReference>
<keyword evidence="5" id="KW-1003">Cell membrane</keyword>
<evidence type="ECO:0000256" key="3">
    <source>
        <dbReference type="ARBA" id="ARBA00023066"/>
    </source>
</evidence>
<evidence type="ECO:0000256" key="4">
    <source>
        <dbReference type="ARBA" id="ARBA00023115"/>
    </source>
</evidence>
<proteinExistence type="inferred from homology"/>
<dbReference type="EMBL" id="JFAX01000008">
    <property type="protein sequence ID" value="EXI67770.1"/>
    <property type="molecule type" value="Genomic_DNA"/>
</dbReference>
<dbReference type="InterPro" id="IPR001045">
    <property type="entry name" value="Spermi_synthase"/>
</dbReference>
<gene>
    <name evidence="8" type="primary">speE_2</name>
    <name evidence="5" type="synonym">speE</name>
    <name evidence="8" type="ORF">AW08_01711</name>
</gene>
<dbReference type="InterPro" id="IPR029063">
    <property type="entry name" value="SAM-dependent_MTases_sf"/>
</dbReference>
<dbReference type="PROSITE" id="PS01330">
    <property type="entry name" value="PABS_1"/>
    <property type="match status" value="1"/>
</dbReference>
<dbReference type="SUPFAM" id="SSF103473">
    <property type="entry name" value="MFS general substrate transporter"/>
    <property type="match status" value="1"/>
</dbReference>
<dbReference type="PROSITE" id="PS51006">
    <property type="entry name" value="PABS_2"/>
    <property type="match status" value="1"/>
</dbReference>
<feature type="transmembrane region" description="Helical" evidence="5">
    <location>
        <begin position="98"/>
        <end position="119"/>
    </location>
</feature>
<comment type="caution">
    <text evidence="8">The sequence shown here is derived from an EMBL/GenBank/DDBJ whole genome shotgun (WGS) entry which is preliminary data.</text>
</comment>
<dbReference type="Proteomes" id="UP000020218">
    <property type="component" value="Unassembled WGS sequence"/>
</dbReference>
<dbReference type="InterPro" id="IPR036259">
    <property type="entry name" value="MFS_trans_sf"/>
</dbReference>
<feature type="active site" description="Proton acceptor" evidence="5 6">
    <location>
        <position position="361"/>
    </location>
</feature>
<dbReference type="EC" id="2.5.1.16" evidence="5"/>
<evidence type="ECO:0000256" key="5">
    <source>
        <dbReference type="HAMAP-Rule" id="MF_00198"/>
    </source>
</evidence>
<dbReference type="UniPathway" id="UPA00248">
    <property type="reaction ID" value="UER00314"/>
</dbReference>
<comment type="similarity">
    <text evidence="1 5">Belongs to the spermidine/spermine synthase family.</text>
</comment>
<keyword evidence="2 5" id="KW-0808">Transferase</keyword>
<evidence type="ECO:0000313" key="9">
    <source>
        <dbReference type="Proteomes" id="UP000020218"/>
    </source>
</evidence>
<dbReference type="NCBIfam" id="NF002956">
    <property type="entry name" value="PRK03612.1"/>
    <property type="match status" value="1"/>
</dbReference>
<dbReference type="PANTHER" id="PTHR43317:SF1">
    <property type="entry name" value="THERMOSPERMINE SYNTHASE ACAULIS5"/>
    <property type="match status" value="1"/>
</dbReference>
<feature type="transmembrane region" description="Helical" evidence="5">
    <location>
        <begin position="42"/>
        <end position="60"/>
    </location>
</feature>
<feature type="transmembrane region" description="Helical" evidence="5">
    <location>
        <begin position="194"/>
        <end position="211"/>
    </location>
</feature>
<comment type="subunit">
    <text evidence="5">Homodimer or homotetramer.</text>
</comment>
<evidence type="ECO:0000313" key="8">
    <source>
        <dbReference type="EMBL" id="EXI67770.1"/>
    </source>
</evidence>
<evidence type="ECO:0000256" key="1">
    <source>
        <dbReference type="ARBA" id="ARBA00007867"/>
    </source>
</evidence>
<sequence length="499" mass="55858">MKRALLLSVFVIASCGLAYELIAATLASYLLGDSVTQFSTVIGSYLFAMGVGSWLSRYIGQQLIQRFIQVELLVGVLGGFSAALLFFSFTWSPAPFQLLLYLVVFAVGVLVGLEIPLVMRILKRDLAFRDVVSHVLTFDYLGALAVSILFPILLVPHLGLIRSALLFGVLNVGVALWTWWLFREQVPNAGWLRAQGGVALLSLLAAFAAAGELTTLAESQLYADEIVHTESTPYQRIVLTRWKDDLRLHLNNNLQFSSRDEYRYHEALVHPALATLPSARRALVLGGGDGLAVREILKYAQIESVVVVDLDPAMTRLFASAPPLRKLNQDALNSPRVRVINADALQWLEENDESFDFVVVDFPDPSNFSLGKLYSASFYRLLDRHLAANGLAVIQSTSPLYARRSFWCIVTTLESVGLLATPYHALVPSFGEWGFVIAGRRPYRPPQSYAVDTRFLTRETTPALFVFPRDMERVDAEVNRLNNQVLVRYFEQEWRQVIR</sequence>
<dbReference type="AlphaFoldDB" id="A0A011NTA8"/>
<evidence type="ECO:0000259" key="7">
    <source>
        <dbReference type="PROSITE" id="PS51006"/>
    </source>
</evidence>
<dbReference type="CDD" id="cd02440">
    <property type="entry name" value="AdoMet_MTases"/>
    <property type="match status" value="1"/>
</dbReference>
<keyword evidence="5" id="KW-1133">Transmembrane helix</keyword>
<keyword evidence="3 5" id="KW-0745">Spermidine biosynthesis</keyword>
<feature type="binding site" evidence="5">
    <location>
        <position position="265"/>
    </location>
    <ligand>
        <name>spermidine</name>
        <dbReference type="ChEBI" id="CHEBI:57834"/>
    </ligand>
</feature>
<dbReference type="Gene3D" id="3.40.50.150">
    <property type="entry name" value="Vaccinia Virus protein VP39"/>
    <property type="match status" value="1"/>
</dbReference>
<feature type="binding site" evidence="5">
    <location>
        <position position="235"/>
    </location>
    <ligand>
        <name>S-methyl-5'-thioadenosine</name>
        <dbReference type="ChEBI" id="CHEBI:17509"/>
    </ligand>
</feature>
<feature type="binding site" evidence="5">
    <location>
        <begin position="343"/>
        <end position="344"/>
    </location>
    <ligand>
        <name>S-methyl-5'-thioadenosine</name>
        <dbReference type="ChEBI" id="CHEBI:17509"/>
    </ligand>
</feature>
<feature type="transmembrane region" description="Helical" evidence="5">
    <location>
        <begin position="72"/>
        <end position="92"/>
    </location>
</feature>
<feature type="transmembrane region" description="Helical" evidence="5">
    <location>
        <begin position="160"/>
        <end position="182"/>
    </location>
</feature>
<keyword evidence="9" id="KW-1185">Reference proteome</keyword>
<dbReference type="GO" id="GO:0005886">
    <property type="term" value="C:plasma membrane"/>
    <property type="evidence" value="ECO:0007669"/>
    <property type="project" value="UniProtKB-SubCell"/>
</dbReference>
<comment type="caution">
    <text evidence="5">Lacks conserved residue(s) required for the propagation of feature annotation.</text>
</comment>
<comment type="function">
    <text evidence="5">Catalyzes the irreversible transfer of a propylamine group from the amino donor S-adenosylmethioninamine (decarboxy-AdoMet) to putrescine (1,4-diaminobutane) to yield spermidine.</text>
</comment>
<feature type="binding site" evidence="5">
    <location>
        <position position="289"/>
    </location>
    <ligand>
        <name>spermidine</name>
        <dbReference type="ChEBI" id="CHEBI:57834"/>
    </ligand>
</feature>
<comment type="pathway">
    <text evidence="5">Amine and polyamine biosynthesis; spermidine biosynthesis; spermidine from putrescine: step 1/1.</text>
</comment>
<dbReference type="PROSITE" id="PS51257">
    <property type="entry name" value="PROKAR_LIPOPROTEIN"/>
    <property type="match status" value="1"/>
</dbReference>
<comment type="catalytic activity">
    <reaction evidence="5">
        <text>S-adenosyl 3-(methylsulfanyl)propylamine + putrescine = S-methyl-5'-thioadenosine + spermidine + H(+)</text>
        <dbReference type="Rhea" id="RHEA:12721"/>
        <dbReference type="ChEBI" id="CHEBI:15378"/>
        <dbReference type="ChEBI" id="CHEBI:17509"/>
        <dbReference type="ChEBI" id="CHEBI:57443"/>
        <dbReference type="ChEBI" id="CHEBI:57834"/>
        <dbReference type="ChEBI" id="CHEBI:326268"/>
        <dbReference type="EC" id="2.5.1.16"/>
    </reaction>
</comment>
<comment type="subcellular location">
    <subcellularLocation>
        <location evidence="5">Cell membrane</location>
        <topology evidence="5">Multi-pass membrane protein</topology>
    </subcellularLocation>
</comment>
<keyword evidence="5" id="KW-0812">Transmembrane</keyword>
<dbReference type="GO" id="GO:0004766">
    <property type="term" value="F:spermidine synthase activity"/>
    <property type="evidence" value="ECO:0007669"/>
    <property type="project" value="UniProtKB-UniRule"/>
</dbReference>
<dbReference type="STRING" id="1454001.AW08_01711"/>
<dbReference type="GO" id="GO:0010487">
    <property type="term" value="F:thermospermine synthase activity"/>
    <property type="evidence" value="ECO:0007669"/>
    <property type="project" value="UniProtKB-ARBA"/>
</dbReference>
<evidence type="ECO:0000256" key="6">
    <source>
        <dbReference type="PROSITE-ProRule" id="PRU00354"/>
    </source>
</evidence>
<feature type="domain" description="PABS" evidence="7">
    <location>
        <begin position="189"/>
        <end position="440"/>
    </location>
</feature>
<dbReference type="HAMAP" id="MF_00198">
    <property type="entry name" value="Spermidine_synth"/>
    <property type="match status" value="1"/>
</dbReference>
<evidence type="ECO:0000256" key="2">
    <source>
        <dbReference type="ARBA" id="ARBA00022679"/>
    </source>
</evidence>
<keyword evidence="5" id="KW-0472">Membrane</keyword>
<organism evidence="8 9">
    <name type="scientific">Candidatus Accumulibacter adjunctus</name>
    <dbReference type="NCBI Taxonomy" id="1454001"/>
    <lineage>
        <taxon>Bacteria</taxon>
        <taxon>Pseudomonadati</taxon>
        <taxon>Pseudomonadota</taxon>
        <taxon>Betaproteobacteria</taxon>
        <taxon>Candidatus Accumulibacter</taxon>
    </lineage>
</organism>
<dbReference type="NCBIfam" id="NF037959">
    <property type="entry name" value="MFS_SpdSyn"/>
    <property type="match status" value="1"/>
</dbReference>
<dbReference type="SUPFAM" id="SSF53335">
    <property type="entry name" value="S-adenosyl-L-methionine-dependent methyltransferases"/>
    <property type="match status" value="1"/>
</dbReference>
<protein>
    <recommendedName>
        <fullName evidence="5">Polyamine aminopropyltransferase</fullName>
    </recommendedName>
    <alternativeName>
        <fullName evidence="5">Putrescine aminopropyltransferase</fullName>
        <shortName evidence="5">PAPT</shortName>
    </alternativeName>
    <alternativeName>
        <fullName evidence="5">Spermidine synthase</fullName>
        <shortName evidence="5">SPDS</shortName>
        <shortName evidence="5">SPDSY</shortName>
        <ecNumber evidence="5">2.5.1.16</ecNumber>
    </alternativeName>
</protein>
<feature type="transmembrane region" description="Helical" evidence="5">
    <location>
        <begin position="131"/>
        <end position="154"/>
    </location>
</feature>
<name>A0A011NTA8_9PROT</name>
<keyword evidence="4 5" id="KW-0620">Polyamine biosynthesis</keyword>
<dbReference type="Pfam" id="PF01564">
    <property type="entry name" value="Spermine_synth"/>
    <property type="match status" value="1"/>
</dbReference>
<accession>A0A011NTA8</accession>
<dbReference type="InterPro" id="IPR030373">
    <property type="entry name" value="PABS_CS"/>
</dbReference>
<reference evidence="8" key="1">
    <citation type="submission" date="2014-02" db="EMBL/GenBank/DDBJ databases">
        <title>Expanding our view of genomic diversity in Candidatus Accumulibacter clades.</title>
        <authorList>
            <person name="Skennerton C.T."/>
            <person name="Barr J.J."/>
            <person name="Slater F.R."/>
            <person name="Bond P.L."/>
            <person name="Tyson G.W."/>
        </authorList>
    </citation>
    <scope>NUCLEOTIDE SEQUENCE [LARGE SCALE GENOMIC DNA]</scope>
</reference>
<dbReference type="PANTHER" id="PTHR43317">
    <property type="entry name" value="THERMOSPERMINE SYNTHASE ACAULIS5"/>
    <property type="match status" value="1"/>
</dbReference>
<dbReference type="FunFam" id="3.40.50.150:FF:000088">
    <property type="entry name" value="Polyamine aminopropyltransferase"/>
    <property type="match status" value="1"/>
</dbReference>